<dbReference type="SUPFAM" id="SSF50156">
    <property type="entry name" value="PDZ domain-like"/>
    <property type="match status" value="1"/>
</dbReference>
<dbReference type="SMART" id="SM00228">
    <property type="entry name" value="PDZ"/>
    <property type="match status" value="1"/>
</dbReference>
<dbReference type="Gene3D" id="2.60.40.10">
    <property type="entry name" value="Immunoglobulins"/>
    <property type="match status" value="1"/>
</dbReference>
<dbReference type="GO" id="GO:0007165">
    <property type="term" value="P:signal transduction"/>
    <property type="evidence" value="ECO:0007669"/>
    <property type="project" value="TreeGrafter"/>
</dbReference>
<dbReference type="PROSITE" id="PS51257">
    <property type="entry name" value="PROKAR_LIPOPROTEIN"/>
    <property type="match status" value="1"/>
</dbReference>
<dbReference type="GO" id="GO:0004175">
    <property type="term" value="F:endopeptidase activity"/>
    <property type="evidence" value="ECO:0007669"/>
    <property type="project" value="TreeGrafter"/>
</dbReference>
<dbReference type="InterPro" id="IPR032179">
    <property type="entry name" value="Cry22Aa_Ig-like"/>
</dbReference>
<dbReference type="SMART" id="SM00245">
    <property type="entry name" value="TSPc"/>
    <property type="match status" value="1"/>
</dbReference>
<dbReference type="AlphaFoldDB" id="A0A6S6T4X1"/>
<dbReference type="InterPro" id="IPR041613">
    <property type="entry name" value="Pept_S41_N"/>
</dbReference>
<dbReference type="Pfam" id="PF03572">
    <property type="entry name" value="Peptidase_S41"/>
    <property type="match status" value="1"/>
</dbReference>
<dbReference type="Pfam" id="PF16403">
    <property type="entry name" value="Bact_surface_Ig-like"/>
    <property type="match status" value="1"/>
</dbReference>
<dbReference type="InterPro" id="IPR005151">
    <property type="entry name" value="Tail-specific_protease"/>
</dbReference>
<proteinExistence type="predicted"/>
<keyword evidence="2" id="KW-0645">Protease</keyword>
<accession>A0A6S6T4X1</accession>
<dbReference type="CDD" id="cd07561">
    <property type="entry name" value="Peptidase_S41_CPP_like"/>
    <property type="match status" value="1"/>
</dbReference>
<dbReference type="PROSITE" id="PS50106">
    <property type="entry name" value="PDZ"/>
    <property type="match status" value="1"/>
</dbReference>
<evidence type="ECO:0000313" key="2">
    <source>
        <dbReference type="EMBL" id="CAA6813863.1"/>
    </source>
</evidence>
<dbReference type="InterPro" id="IPR013783">
    <property type="entry name" value="Ig-like_fold"/>
</dbReference>
<reference evidence="2" key="1">
    <citation type="submission" date="2020-01" db="EMBL/GenBank/DDBJ databases">
        <authorList>
            <person name="Meier V. D."/>
            <person name="Meier V D."/>
        </authorList>
    </citation>
    <scope>NUCLEOTIDE SEQUENCE</scope>
    <source>
        <strain evidence="2">HLG_WM_MAG_06</strain>
    </source>
</reference>
<dbReference type="SUPFAM" id="SSF52096">
    <property type="entry name" value="ClpP/crotonase"/>
    <property type="match status" value="1"/>
</dbReference>
<evidence type="ECO:0000259" key="1">
    <source>
        <dbReference type="PROSITE" id="PS50106"/>
    </source>
</evidence>
<dbReference type="GO" id="GO:0006508">
    <property type="term" value="P:proteolysis"/>
    <property type="evidence" value="ECO:0007669"/>
    <property type="project" value="UniProtKB-KW"/>
</dbReference>
<keyword evidence="2" id="KW-0378">Hydrolase</keyword>
<dbReference type="InterPro" id="IPR029045">
    <property type="entry name" value="ClpP/crotonase-like_dom_sf"/>
</dbReference>
<name>A0A6S6T4X1_9BACT</name>
<dbReference type="Gene3D" id="2.30.42.10">
    <property type="match status" value="1"/>
</dbReference>
<dbReference type="Pfam" id="PF18294">
    <property type="entry name" value="Pept_S41_N"/>
    <property type="match status" value="1"/>
</dbReference>
<dbReference type="Gene3D" id="3.90.226.10">
    <property type="entry name" value="2-enoyl-CoA Hydratase, Chain A, domain 1"/>
    <property type="match status" value="1"/>
</dbReference>
<dbReference type="PANTHER" id="PTHR32060">
    <property type="entry name" value="TAIL-SPECIFIC PROTEASE"/>
    <property type="match status" value="1"/>
</dbReference>
<organism evidence="2">
    <name type="scientific">uncultured Sulfurovum sp</name>
    <dbReference type="NCBI Taxonomy" id="269237"/>
    <lineage>
        <taxon>Bacteria</taxon>
        <taxon>Pseudomonadati</taxon>
        <taxon>Campylobacterota</taxon>
        <taxon>Epsilonproteobacteria</taxon>
        <taxon>Campylobacterales</taxon>
        <taxon>Sulfurovaceae</taxon>
        <taxon>Sulfurovum</taxon>
        <taxon>environmental samples</taxon>
    </lineage>
</organism>
<dbReference type="GO" id="GO:0008236">
    <property type="term" value="F:serine-type peptidase activity"/>
    <property type="evidence" value="ECO:0007669"/>
    <property type="project" value="InterPro"/>
</dbReference>
<dbReference type="EMBL" id="CACVAP010000074">
    <property type="protein sequence ID" value="CAA6813863.1"/>
    <property type="molecule type" value="Genomic_DNA"/>
</dbReference>
<dbReference type="InterPro" id="IPR036034">
    <property type="entry name" value="PDZ_sf"/>
</dbReference>
<feature type="domain" description="PDZ" evidence="1">
    <location>
        <begin position="174"/>
        <end position="229"/>
    </location>
</feature>
<sequence length="510" mass="57217">MVKCRKLFRLFIFMMGFFLVVGCGGESKSSSDTTAPIIKLNGESKMTVLFGSTFLDKGATAVDNVDGSVRVGVSGEVDSTQIGTYIITYSAEDKSGNKSSLTRTVSVAYDCSLKGQNKLVYGIMKDAYLWYEHVDDLAYDEYTNTETLLEDLKYEKYDRWSYISSLSSYTNYFEEGTYLGFGFSMRLLDEKIYISLIYKDSPAHLVGIERGSEILEIEGKTIQEITAQDLWNTILGSEEVGVERTFKVKTNGTTSTVSIKKAIVTAHSVIESKTLELEGKKVGYLVFNKFIEPSLAELSETFEAFKKDGIEELILDLRYNGGGRLHIAQYLASLIGGDKSNENVFNTLKFNDRYTNWNFDYKFTDEINHLSLDRVYVITTENTASASEYVINGLTPFLDVHLIGSKTHGKPVGMRGFTFCEKHLSPIQFQGVNAEGYGDYFDGIAPSCTVEDDILHPFGDENEAMLKETLYFMGNNKCSINVQKTAKQEAPSIEYKRVPQKGLEYEIDAF</sequence>
<dbReference type="PANTHER" id="PTHR32060:SF30">
    <property type="entry name" value="CARBOXY-TERMINAL PROCESSING PROTEASE CTPA"/>
    <property type="match status" value="1"/>
</dbReference>
<gene>
    <name evidence="2" type="ORF">HELGO_WM6233</name>
</gene>
<protein>
    <submittedName>
        <fullName evidence="2">Carboxyl-terminal protease</fullName>
    </submittedName>
</protein>
<dbReference type="InterPro" id="IPR001478">
    <property type="entry name" value="PDZ"/>
</dbReference>
<dbReference type="Gene3D" id="3.30.750.170">
    <property type="match status" value="1"/>
</dbReference>
<dbReference type="GO" id="GO:0030288">
    <property type="term" value="C:outer membrane-bounded periplasmic space"/>
    <property type="evidence" value="ECO:0007669"/>
    <property type="project" value="TreeGrafter"/>
</dbReference>